<reference evidence="3" key="1">
    <citation type="journal article" date="2015" name="Genome Announc.">
        <title>Draft genome sequence of the fungus Penicillium brasilianum MG11.</title>
        <authorList>
            <person name="Horn F."/>
            <person name="Linde J."/>
            <person name="Mattern D.J."/>
            <person name="Walther G."/>
            <person name="Guthke R."/>
            <person name="Brakhage A.A."/>
            <person name="Valiante V."/>
        </authorList>
    </citation>
    <scope>NUCLEOTIDE SEQUENCE [LARGE SCALE GENOMIC DNA]</scope>
    <source>
        <strain evidence="3">MG11</strain>
    </source>
</reference>
<evidence type="ECO:0000313" key="3">
    <source>
        <dbReference type="Proteomes" id="UP000042958"/>
    </source>
</evidence>
<dbReference type="PANTHER" id="PTHR36091:SF2">
    <property type="entry name" value="AMINOGLYCOSIDE PHOSPHOTRANSFERASE DOMAIN-CONTAINING PROTEIN"/>
    <property type="match status" value="1"/>
</dbReference>
<feature type="domain" description="Aminoglycoside phosphotransferase" evidence="1">
    <location>
        <begin position="103"/>
        <end position="374"/>
    </location>
</feature>
<dbReference type="Gene3D" id="3.90.1200.10">
    <property type="match status" value="1"/>
</dbReference>
<dbReference type="Proteomes" id="UP000042958">
    <property type="component" value="Unassembled WGS sequence"/>
</dbReference>
<organism evidence="2 3">
    <name type="scientific">Penicillium brasilianum</name>
    <dbReference type="NCBI Taxonomy" id="104259"/>
    <lineage>
        <taxon>Eukaryota</taxon>
        <taxon>Fungi</taxon>
        <taxon>Dikarya</taxon>
        <taxon>Ascomycota</taxon>
        <taxon>Pezizomycotina</taxon>
        <taxon>Eurotiomycetes</taxon>
        <taxon>Eurotiomycetidae</taxon>
        <taxon>Eurotiales</taxon>
        <taxon>Aspergillaceae</taxon>
        <taxon>Penicillium</taxon>
    </lineage>
</organism>
<accession>A0A0F7TGL7</accession>
<dbReference type="OrthoDB" id="2831558at2759"/>
<dbReference type="InterPro" id="IPR002575">
    <property type="entry name" value="Aminoglycoside_PTrfase"/>
</dbReference>
<keyword evidence="3" id="KW-1185">Reference proteome</keyword>
<evidence type="ECO:0000313" key="2">
    <source>
        <dbReference type="EMBL" id="CEJ55680.1"/>
    </source>
</evidence>
<name>A0A0F7TGL7_PENBI</name>
<proteinExistence type="predicted"/>
<dbReference type="GO" id="GO:0005739">
    <property type="term" value="C:mitochondrion"/>
    <property type="evidence" value="ECO:0007669"/>
    <property type="project" value="TreeGrafter"/>
</dbReference>
<sequence length="549" mass="62620">MNLSTWRRISLFFRKRNCTRGLSTSHMVQSSTSLWRALEDGSEEPIDVADLFRYQRYRWLSGESEKLATRYRKFNVQGLLDASVKAVGIDGISCVKLLKCVEGQFNKAFLLTMSNGFEIIARLPNPNAGPAFYTTASEVATRHFLRDNIGLPIPRIYDWSAEACNPVGAEYILEEKAPGQPLGRIWGNLSSETQSDLVHQIVDIEKKLASISFPKHGCIYYETDLRSSSIQYERLDSRFLSSQTEQPVAFVIGPSASPNYWDREKVEMNLNRGPWSNVADYALAIGMNEFEWAIANAKPRMNFHRSMESPETPSDYIALLKDYMALSPYLAACTTAELPNRITHPDLHLDNVFIDPCTNRITSIIDWQQACVCPISLQRSHPQMLELSASSQSGQGKHERNLLDHYYHAVKESDPVRWEVLADPLLQVKTNPIFMVPGCWEREDLFSLRNALITAVARWDDMGHSETPCPVNFGDEELLKHQDEMDLLEGISAILHQLQEDGLIPLGGMVRPEYYERAMGFNNCFRQEFIDLAENEQQRELHAKVWPYQ</sequence>
<dbReference type="SUPFAM" id="SSF56112">
    <property type="entry name" value="Protein kinase-like (PK-like)"/>
    <property type="match status" value="1"/>
</dbReference>
<dbReference type="EMBL" id="CDHK01000002">
    <property type="protein sequence ID" value="CEJ55680.1"/>
    <property type="molecule type" value="Genomic_DNA"/>
</dbReference>
<dbReference type="InterPro" id="IPR051035">
    <property type="entry name" value="Mito_inheritance_9"/>
</dbReference>
<dbReference type="InterPro" id="IPR011009">
    <property type="entry name" value="Kinase-like_dom_sf"/>
</dbReference>
<dbReference type="PANTHER" id="PTHR36091">
    <property type="entry name" value="ALTERED INHERITANCE OF MITOCHONDRIA PROTEIN 9, MITOCHONDRIAL"/>
    <property type="match status" value="1"/>
</dbReference>
<dbReference type="AlphaFoldDB" id="A0A0F7TGL7"/>
<evidence type="ECO:0000259" key="1">
    <source>
        <dbReference type="Pfam" id="PF01636"/>
    </source>
</evidence>
<gene>
    <name evidence="2" type="ORF">PMG11_01927</name>
</gene>
<protein>
    <recommendedName>
        <fullName evidence="1">Aminoglycoside phosphotransferase domain-containing protein</fullName>
    </recommendedName>
</protein>
<dbReference type="Pfam" id="PF01636">
    <property type="entry name" value="APH"/>
    <property type="match status" value="1"/>
</dbReference>